<gene>
    <name evidence="1" type="ORF">Q3982_01225</name>
</gene>
<organism evidence="1 2">
    <name type="scientific">Phoenicibacter congonensis</name>
    <dbReference type="NCBI Taxonomy" id="1944646"/>
    <lineage>
        <taxon>Bacteria</taxon>
        <taxon>Bacillati</taxon>
        <taxon>Actinomycetota</taxon>
        <taxon>Coriobacteriia</taxon>
        <taxon>Eggerthellales</taxon>
        <taxon>Eggerthellaceae</taxon>
        <taxon>Phoenicibacter</taxon>
    </lineage>
</organism>
<evidence type="ECO:0000313" key="2">
    <source>
        <dbReference type="Proteomes" id="UP001168575"/>
    </source>
</evidence>
<dbReference type="PROSITE" id="PS51257">
    <property type="entry name" value="PROKAR_LIPOPROTEIN"/>
    <property type="match status" value="1"/>
</dbReference>
<comment type="caution">
    <text evidence="1">The sequence shown here is derived from an EMBL/GenBank/DDBJ whole genome shotgun (WGS) entry which is preliminary data.</text>
</comment>
<sequence>MKAKTGILATLVCAFAFVFAIALVGCSGGGGGSEDYDKNFVGTWELSGLEEDGTSYAESDINMLKAIGMSVSLTMNEDKTCSLDYFGEKVEGTWEAKSANTVTWKAMGDTMDMKLDNGVLTVEVEGAKMMFKKAES</sequence>
<evidence type="ECO:0000313" key="1">
    <source>
        <dbReference type="EMBL" id="MDO4841287.1"/>
    </source>
</evidence>
<dbReference type="EMBL" id="JAUMVS010000009">
    <property type="protein sequence ID" value="MDO4841287.1"/>
    <property type="molecule type" value="Genomic_DNA"/>
</dbReference>
<protein>
    <recommendedName>
        <fullName evidence="3">Lipocalin-like domain-containing protein</fullName>
    </recommendedName>
</protein>
<reference evidence="1" key="1">
    <citation type="submission" date="2023-07" db="EMBL/GenBank/DDBJ databases">
        <title>Between Cages and Wild: Unraveling the Impact of Captivity on Animal Microbiomes and Antimicrobial Resistance.</title>
        <authorList>
            <person name="Schmartz G.P."/>
            <person name="Rehner J."/>
            <person name="Schuff M.J."/>
            <person name="Becker S.L."/>
            <person name="Kravczyk M."/>
            <person name="Gurevich A."/>
            <person name="Francke R."/>
            <person name="Mueller R."/>
            <person name="Keller V."/>
            <person name="Keller A."/>
        </authorList>
    </citation>
    <scope>NUCLEOTIDE SEQUENCE</scope>
    <source>
        <strain evidence="1">S12M_St_49</strain>
    </source>
</reference>
<evidence type="ECO:0008006" key="3">
    <source>
        <dbReference type="Google" id="ProtNLM"/>
    </source>
</evidence>
<name>A0AA43UAT5_9ACTN</name>
<dbReference type="AlphaFoldDB" id="A0AA43UAT5"/>
<proteinExistence type="predicted"/>
<dbReference type="Proteomes" id="UP001168575">
    <property type="component" value="Unassembled WGS sequence"/>
</dbReference>
<keyword evidence="2" id="KW-1185">Reference proteome</keyword>
<accession>A0AA43UAT5</accession>